<gene>
    <name evidence="1" type="ORF">NC99_11590</name>
</gene>
<comment type="caution">
    <text evidence="1">The sequence shown here is derived from an EMBL/GenBank/DDBJ whole genome shotgun (WGS) entry which is preliminary data.</text>
</comment>
<evidence type="ECO:0000313" key="1">
    <source>
        <dbReference type="EMBL" id="KOH46029.1"/>
    </source>
</evidence>
<dbReference type="Proteomes" id="UP000036958">
    <property type="component" value="Unassembled WGS sequence"/>
</dbReference>
<proteinExistence type="predicted"/>
<accession>A0A0L8VC51</accession>
<name>A0A0L8VC51_9BACT</name>
<protein>
    <submittedName>
        <fullName evidence="1">Uncharacterized protein</fullName>
    </submittedName>
</protein>
<evidence type="ECO:0000313" key="2">
    <source>
        <dbReference type="Proteomes" id="UP000036958"/>
    </source>
</evidence>
<reference evidence="2" key="1">
    <citation type="submission" date="2015-07" db="EMBL/GenBank/DDBJ databases">
        <title>Genome sequencing of Sunxiuqinia dokdonensis strain SK.</title>
        <authorList>
            <person name="Ahn S."/>
            <person name="Kim B.-C."/>
        </authorList>
    </citation>
    <scope>NUCLEOTIDE SEQUENCE [LARGE SCALE GENOMIC DNA]</scope>
    <source>
        <strain evidence="2">SK</strain>
    </source>
</reference>
<sequence>MILQVIFCYLNYESSFFVHVSKNKEATMVQIIFCRMLAPLWKKNRATIKF</sequence>
<keyword evidence="2" id="KW-1185">Reference proteome</keyword>
<dbReference type="EMBL" id="LGIA01000051">
    <property type="protein sequence ID" value="KOH46029.1"/>
    <property type="molecule type" value="Genomic_DNA"/>
</dbReference>
<organism evidence="1 2">
    <name type="scientific">Sunxiuqinia dokdonensis</name>
    <dbReference type="NCBI Taxonomy" id="1409788"/>
    <lineage>
        <taxon>Bacteria</taxon>
        <taxon>Pseudomonadati</taxon>
        <taxon>Bacteroidota</taxon>
        <taxon>Bacteroidia</taxon>
        <taxon>Marinilabiliales</taxon>
        <taxon>Prolixibacteraceae</taxon>
        <taxon>Sunxiuqinia</taxon>
    </lineage>
</organism>
<dbReference type="AlphaFoldDB" id="A0A0L8VC51"/>